<dbReference type="GO" id="GO:0051536">
    <property type="term" value="F:iron-sulfur cluster binding"/>
    <property type="evidence" value="ECO:0007669"/>
    <property type="project" value="InterPro"/>
</dbReference>
<reference evidence="1 2" key="1">
    <citation type="submission" date="2020-02" db="EMBL/GenBank/DDBJ databases">
        <title>Genome analysis of Thermosulfuriphilus ammonigenes ST65T, an anaerobic thermophilic chemolithoautotrophic bacterium isolated from a deep-sea hydrothermal vent.</title>
        <authorList>
            <person name="Slobodkina G."/>
            <person name="Allioux M."/>
            <person name="Merkel A."/>
            <person name="Alain K."/>
            <person name="Jebbar M."/>
            <person name="Slobodkin A."/>
        </authorList>
    </citation>
    <scope>NUCLEOTIDE SEQUENCE [LARGE SCALE GENOMIC DNA]</scope>
    <source>
        <strain evidence="1 2">ST65</strain>
    </source>
</reference>
<keyword evidence="2" id="KW-1185">Reference proteome</keyword>
<dbReference type="PROSITE" id="PS51656">
    <property type="entry name" value="4FE4S"/>
    <property type="match status" value="1"/>
</dbReference>
<dbReference type="PANTHER" id="PTHR36214">
    <property type="match status" value="1"/>
</dbReference>
<dbReference type="Gene3D" id="1.10.15.40">
    <property type="entry name" value="Electron transport complex subunit B, putative Fe-S cluster"/>
    <property type="match status" value="1"/>
</dbReference>
<name>A0A6G7PZ27_9BACT</name>
<dbReference type="Pfam" id="PF04060">
    <property type="entry name" value="FeS"/>
    <property type="match status" value="1"/>
</dbReference>
<dbReference type="Proteomes" id="UP000502179">
    <property type="component" value="Chromosome"/>
</dbReference>
<proteinExistence type="predicted"/>
<dbReference type="InterPro" id="IPR051069">
    <property type="entry name" value="ACDS_complex_subunit"/>
</dbReference>
<evidence type="ECO:0000313" key="2">
    <source>
        <dbReference type="Proteomes" id="UP000502179"/>
    </source>
</evidence>
<dbReference type="RefSeq" id="WP_166032914.1">
    <property type="nucleotide sequence ID" value="NZ_CP048877.1"/>
</dbReference>
<dbReference type="InterPro" id="IPR007202">
    <property type="entry name" value="4Fe-4S_dom"/>
</dbReference>
<sequence>MAERLISAPKPRLEASACHLDRPCYRVVATVPEDIREVMPYVNAVSQVLLYEPDEPVIIFRLLGYRVALRPREITVGTVADWEEAQRALSEVVEYLNKIWAERQKISPDTRPKRRPPALEIYKLLPRTNCGQCGEVSCLAFATKLALGKLELEACEPLNKDVEARKRLLKLIGAD</sequence>
<dbReference type="PANTHER" id="PTHR36214:SF3">
    <property type="entry name" value="ACETYL-COA DECARBONYLASE_SYNTHASE COMPLEX SUBUNIT GAMMA"/>
    <property type="match status" value="1"/>
</dbReference>
<dbReference type="EMBL" id="CP048877">
    <property type="protein sequence ID" value="QIJ72698.1"/>
    <property type="molecule type" value="Genomic_DNA"/>
</dbReference>
<evidence type="ECO:0000313" key="1">
    <source>
        <dbReference type="EMBL" id="QIJ72698.1"/>
    </source>
</evidence>
<protein>
    <submittedName>
        <fullName evidence="1">Uncharacterized protein</fullName>
    </submittedName>
</protein>
<organism evidence="1 2">
    <name type="scientific">Thermosulfuriphilus ammonigenes</name>
    <dbReference type="NCBI Taxonomy" id="1936021"/>
    <lineage>
        <taxon>Bacteria</taxon>
        <taxon>Pseudomonadati</taxon>
        <taxon>Thermodesulfobacteriota</taxon>
        <taxon>Thermodesulfobacteria</taxon>
        <taxon>Thermodesulfobacteriales</taxon>
        <taxon>Thermodesulfobacteriaceae</taxon>
        <taxon>Thermosulfuriphilus</taxon>
    </lineage>
</organism>
<dbReference type="AlphaFoldDB" id="A0A6G7PZ27"/>
<accession>A0A6G7PZ27</accession>
<gene>
    <name evidence="1" type="ORF">G4V39_10605</name>
</gene>
<dbReference type="KEGG" id="tav:G4V39_10605"/>